<dbReference type="Proteomes" id="UP000007115">
    <property type="component" value="Unassembled WGS sequence"/>
</dbReference>
<evidence type="ECO:0000256" key="1">
    <source>
        <dbReference type="SAM" id="Coils"/>
    </source>
</evidence>
<keyword evidence="3" id="KW-1185">Reference proteome</keyword>
<sequence>LYTSVIDKLAEAQQQIASQISDFSTLSSSMSADIDELYANLSYPLSTTLCHSKNFPRATIEAHLANVKEDLKKAESELHELEREWQENVRSEQQLRQELLNMEGIPGQNRGHGLNDEDYSKKAGFEQEIQRIVAESIQALDEIDE</sequence>
<name>G9MJY2_HYPVG</name>
<accession>G9MJY2</accession>
<dbReference type="GeneID" id="25798229"/>
<feature type="non-terminal residue" evidence="2">
    <location>
        <position position="145"/>
    </location>
</feature>
<dbReference type="InParanoid" id="G9MJY2"/>
<reference evidence="2 3" key="1">
    <citation type="journal article" date="2011" name="Genome Biol.">
        <title>Comparative genome sequence analysis underscores mycoparasitism as the ancestral life style of Trichoderma.</title>
        <authorList>
            <person name="Kubicek C.P."/>
            <person name="Herrera-Estrella A."/>
            <person name="Seidl-Seiboth V."/>
            <person name="Martinez D.A."/>
            <person name="Druzhinina I.S."/>
            <person name="Thon M."/>
            <person name="Zeilinger S."/>
            <person name="Casas-Flores S."/>
            <person name="Horwitz B.A."/>
            <person name="Mukherjee P.K."/>
            <person name="Mukherjee M."/>
            <person name="Kredics L."/>
            <person name="Alcaraz L.D."/>
            <person name="Aerts A."/>
            <person name="Antal Z."/>
            <person name="Atanasova L."/>
            <person name="Cervantes-Badillo M.G."/>
            <person name="Challacombe J."/>
            <person name="Chertkov O."/>
            <person name="McCluskey K."/>
            <person name="Coulpier F."/>
            <person name="Deshpande N."/>
            <person name="von Doehren H."/>
            <person name="Ebbole D.J."/>
            <person name="Esquivel-Naranjo E.U."/>
            <person name="Fekete E."/>
            <person name="Flipphi M."/>
            <person name="Glaser F."/>
            <person name="Gomez-Rodriguez E.Y."/>
            <person name="Gruber S."/>
            <person name="Han C."/>
            <person name="Henrissat B."/>
            <person name="Hermosa R."/>
            <person name="Hernandez-Onate M."/>
            <person name="Karaffa L."/>
            <person name="Kosti I."/>
            <person name="Le Crom S."/>
            <person name="Lindquist E."/>
            <person name="Lucas S."/>
            <person name="Luebeck M."/>
            <person name="Luebeck P.S."/>
            <person name="Margeot A."/>
            <person name="Metz B."/>
            <person name="Misra M."/>
            <person name="Nevalainen H."/>
            <person name="Omann M."/>
            <person name="Packer N."/>
            <person name="Perrone G."/>
            <person name="Uresti-Rivera E.E."/>
            <person name="Salamov A."/>
            <person name="Schmoll M."/>
            <person name="Seiboth B."/>
            <person name="Shapiro H."/>
            <person name="Sukno S."/>
            <person name="Tamayo-Ramos J.A."/>
            <person name="Tisch D."/>
            <person name="Wiest A."/>
            <person name="Wilkinson H.H."/>
            <person name="Zhang M."/>
            <person name="Coutinho P.M."/>
            <person name="Kenerley C.M."/>
            <person name="Monte E."/>
            <person name="Baker S.E."/>
            <person name="Grigoriev I.V."/>
        </authorList>
    </citation>
    <scope>NUCLEOTIDE SEQUENCE [LARGE SCALE GENOMIC DNA]</scope>
    <source>
        <strain evidence="3">Gv29-8 / FGSC 10586</strain>
    </source>
</reference>
<comment type="caution">
    <text evidence="2">The sequence shown here is derived from an EMBL/GenBank/DDBJ whole genome shotgun (WGS) entry which is preliminary data.</text>
</comment>
<dbReference type="OrthoDB" id="4869153at2759"/>
<dbReference type="VEuPathDB" id="FungiDB:TRIVIDRAFT_8111"/>
<dbReference type="OMA" id="QDEWEDT"/>
<keyword evidence="1" id="KW-0175">Coiled coil</keyword>
<dbReference type="HOGENOM" id="CLU_097235_0_0_1"/>
<proteinExistence type="predicted"/>
<dbReference type="eggNOG" id="ENOG502RP7Y">
    <property type="taxonomic scope" value="Eukaryota"/>
</dbReference>
<feature type="non-terminal residue" evidence="2">
    <location>
        <position position="1"/>
    </location>
</feature>
<evidence type="ECO:0000313" key="3">
    <source>
        <dbReference type="Proteomes" id="UP000007115"/>
    </source>
</evidence>
<protein>
    <submittedName>
        <fullName evidence="2">Uncharacterized protein</fullName>
    </submittedName>
</protein>
<feature type="coiled-coil region" evidence="1">
    <location>
        <begin position="57"/>
        <end position="91"/>
    </location>
</feature>
<dbReference type="AlphaFoldDB" id="G9MJY2"/>
<dbReference type="EMBL" id="ABDF02000003">
    <property type="protein sequence ID" value="EHK25789.1"/>
    <property type="molecule type" value="Genomic_DNA"/>
</dbReference>
<dbReference type="RefSeq" id="XP_013959263.1">
    <property type="nucleotide sequence ID" value="XM_014103788.1"/>
</dbReference>
<evidence type="ECO:0000313" key="2">
    <source>
        <dbReference type="EMBL" id="EHK25789.1"/>
    </source>
</evidence>
<organism evidence="2 3">
    <name type="scientific">Hypocrea virens (strain Gv29-8 / FGSC 10586)</name>
    <name type="common">Gliocladium virens</name>
    <name type="synonym">Trichoderma virens</name>
    <dbReference type="NCBI Taxonomy" id="413071"/>
    <lineage>
        <taxon>Eukaryota</taxon>
        <taxon>Fungi</taxon>
        <taxon>Dikarya</taxon>
        <taxon>Ascomycota</taxon>
        <taxon>Pezizomycotina</taxon>
        <taxon>Sordariomycetes</taxon>
        <taxon>Hypocreomycetidae</taxon>
        <taxon>Hypocreales</taxon>
        <taxon>Hypocreaceae</taxon>
        <taxon>Trichoderma</taxon>
    </lineage>
</organism>
<gene>
    <name evidence="2" type="ORF">TRIVIDRAFT_8111</name>
</gene>